<gene>
    <name evidence="3" type="ORF">BSZ37_08700</name>
</gene>
<evidence type="ECO:0000256" key="1">
    <source>
        <dbReference type="SAM" id="MobiDB-lite"/>
    </source>
</evidence>
<dbReference type="AlphaFoldDB" id="A0A271J0D6"/>
<sequence>MRFRYAEWDDARHGTARSTFDTLFDLFQQLLFHTGGDADEALQWLTAIDKEYGITDEDMGLGDFIDELKDRGYIDRDDQTGVVSITAKAERGLRERSLEEIFKDLRKAGRGDHKTPFSGMGSERQPETRPYTFGDDVHDLDVTGTLSNAFRRGGIDEFGLTQDDFQVFETDHHTSVATVLMIDLSHSMVLYGEDRITPARKTALALAELITTRYPKDTLDIVAFGNEAWEVEMKDLPYLQVGPYHTNTRAGLERARDILRRRKNRNKQIFMVTDGKPSCHFVNGRLYRNAYGLDRQIVNKVLDEAAICRREGITITTFMIARDPYLQDFVRQLTEVNHGRAYYAGLDELGGFLFEDYVRNRRKRMR</sequence>
<feature type="region of interest" description="Disordered" evidence="1">
    <location>
        <begin position="111"/>
        <end position="134"/>
    </location>
</feature>
<accession>A0A271J0D6</accession>
<dbReference type="SUPFAM" id="SSF53300">
    <property type="entry name" value="vWA-like"/>
    <property type="match status" value="1"/>
</dbReference>
<proteinExistence type="predicted"/>
<name>A0A271J0D6_9BACT</name>
<reference evidence="3 4" key="1">
    <citation type="submission" date="2016-11" db="EMBL/GenBank/DDBJ databases">
        <title>Study of marine rhodopsin-containing bacteria.</title>
        <authorList>
            <person name="Yoshizawa S."/>
            <person name="Kumagai Y."/>
            <person name="Kogure K."/>
        </authorList>
    </citation>
    <scope>NUCLEOTIDE SEQUENCE [LARGE SCALE GENOMIC DNA]</scope>
    <source>
        <strain evidence="3 4">SAORIC-28</strain>
    </source>
</reference>
<dbReference type="InterPro" id="IPR002035">
    <property type="entry name" value="VWF_A"/>
</dbReference>
<dbReference type="Pfam" id="PF13519">
    <property type="entry name" value="VWA_2"/>
    <property type="match status" value="1"/>
</dbReference>
<keyword evidence="4" id="KW-1185">Reference proteome</keyword>
<dbReference type="RefSeq" id="WP_095510171.1">
    <property type="nucleotide sequence ID" value="NZ_MQWD01000001.1"/>
</dbReference>
<comment type="caution">
    <text evidence="3">The sequence shown here is derived from an EMBL/GenBank/DDBJ whole genome shotgun (WGS) entry which is preliminary data.</text>
</comment>
<dbReference type="Gene3D" id="3.40.50.410">
    <property type="entry name" value="von Willebrand factor, type A domain"/>
    <property type="match status" value="1"/>
</dbReference>
<evidence type="ECO:0000259" key="2">
    <source>
        <dbReference type="Pfam" id="PF13519"/>
    </source>
</evidence>
<dbReference type="EMBL" id="MQWD01000001">
    <property type="protein sequence ID" value="PAP76514.1"/>
    <property type="molecule type" value="Genomic_DNA"/>
</dbReference>
<dbReference type="OrthoDB" id="9766740at2"/>
<protein>
    <recommendedName>
        <fullName evidence="2">VWFA domain-containing protein</fullName>
    </recommendedName>
</protein>
<organism evidence="3 4">
    <name type="scientific">Rubrivirga marina</name>
    <dbReference type="NCBI Taxonomy" id="1196024"/>
    <lineage>
        <taxon>Bacteria</taxon>
        <taxon>Pseudomonadati</taxon>
        <taxon>Rhodothermota</taxon>
        <taxon>Rhodothermia</taxon>
        <taxon>Rhodothermales</taxon>
        <taxon>Rubricoccaceae</taxon>
        <taxon>Rubrivirga</taxon>
    </lineage>
</organism>
<evidence type="ECO:0000313" key="4">
    <source>
        <dbReference type="Proteomes" id="UP000216339"/>
    </source>
</evidence>
<dbReference type="InterPro" id="IPR036465">
    <property type="entry name" value="vWFA_dom_sf"/>
</dbReference>
<dbReference type="CDD" id="cd00198">
    <property type="entry name" value="vWFA"/>
    <property type="match status" value="1"/>
</dbReference>
<dbReference type="Proteomes" id="UP000216339">
    <property type="component" value="Unassembled WGS sequence"/>
</dbReference>
<evidence type="ECO:0000313" key="3">
    <source>
        <dbReference type="EMBL" id="PAP76514.1"/>
    </source>
</evidence>
<feature type="domain" description="VWFA" evidence="2">
    <location>
        <begin position="178"/>
        <end position="276"/>
    </location>
</feature>